<proteinExistence type="predicted"/>
<dbReference type="Proteomes" id="UP001196873">
    <property type="component" value="Unassembled WGS sequence"/>
</dbReference>
<dbReference type="AlphaFoldDB" id="A0AAW4NS80"/>
<dbReference type="RefSeq" id="WP_219427579.1">
    <property type="nucleotide sequence ID" value="NZ_CAUTBY010000074.1"/>
</dbReference>
<sequence length="216" mass="25210">MKRLFIWGMFALCMPQAYAAECISSREVIAADSLVASSLSKLNGQISIDLLIKVRGEMARISDVYPNNWIPYYYQAWLGIQTCLFTRNNKNDMMEDCFKQIEKAEKLKEVDLSEIYALKAYYYYVLIALNSKVNGPKYYSNVFRNCEKALEINAKNPRALAIQYVFKMQMGNFLHAKTDNQQQEQERIMTLFNEENKNTILPRWGKELLSYINRNS</sequence>
<evidence type="ECO:0000313" key="3">
    <source>
        <dbReference type="Proteomes" id="UP001196873"/>
    </source>
</evidence>
<dbReference type="EMBL" id="JAHXRF010000006">
    <property type="protein sequence ID" value="MBW4865307.1"/>
    <property type="molecule type" value="Genomic_DNA"/>
</dbReference>
<keyword evidence="1" id="KW-0732">Signal</keyword>
<feature type="signal peptide" evidence="1">
    <location>
        <begin position="1"/>
        <end position="19"/>
    </location>
</feature>
<name>A0AAW4NS80_9BACT</name>
<evidence type="ECO:0000256" key="1">
    <source>
        <dbReference type="SAM" id="SignalP"/>
    </source>
</evidence>
<feature type="chain" id="PRO_5043610505" evidence="1">
    <location>
        <begin position="20"/>
        <end position="216"/>
    </location>
</feature>
<gene>
    <name evidence="2" type="ORF">KZY68_04615</name>
</gene>
<comment type="caution">
    <text evidence="2">The sequence shown here is derived from an EMBL/GenBank/DDBJ whole genome shotgun (WGS) entry which is preliminary data.</text>
</comment>
<evidence type="ECO:0000313" key="2">
    <source>
        <dbReference type="EMBL" id="MBW4865307.1"/>
    </source>
</evidence>
<protein>
    <submittedName>
        <fullName evidence="2">Uncharacterized protein</fullName>
    </submittedName>
</protein>
<accession>A0AAW4NS80</accession>
<reference evidence="2" key="1">
    <citation type="submission" date="2021-07" db="EMBL/GenBank/DDBJ databases">
        <title>Genomic diversity and antimicrobial resistance of Prevotella spp. isolated from chronic lung disease airways.</title>
        <authorList>
            <person name="Webb K.A."/>
            <person name="Olagoke O.S."/>
            <person name="Baird T."/>
            <person name="Neill J."/>
            <person name="Pham A."/>
            <person name="Wells T.J."/>
            <person name="Ramsay K.A."/>
            <person name="Bell S.C."/>
            <person name="Sarovich D.S."/>
            <person name="Price E.P."/>
        </authorList>
    </citation>
    <scope>NUCLEOTIDE SEQUENCE</scope>
    <source>
        <strain evidence="2">SCHI0047.S.3</strain>
    </source>
</reference>
<organism evidence="2 3">
    <name type="scientific">Segatella salivae</name>
    <dbReference type="NCBI Taxonomy" id="228604"/>
    <lineage>
        <taxon>Bacteria</taxon>
        <taxon>Pseudomonadati</taxon>
        <taxon>Bacteroidota</taxon>
        <taxon>Bacteroidia</taxon>
        <taxon>Bacteroidales</taxon>
        <taxon>Prevotellaceae</taxon>
        <taxon>Segatella</taxon>
    </lineage>
</organism>